<dbReference type="AlphaFoldDB" id="A0A0W7TTI4"/>
<name>A0A0W7TTI4_9FIRM</name>
<accession>A0A0W7TTI4</accession>
<dbReference type="EMBL" id="LMUA01000005">
    <property type="protein sequence ID" value="KUE77078.1"/>
    <property type="molecule type" value="Genomic_DNA"/>
</dbReference>
<dbReference type="Proteomes" id="UP000053433">
    <property type="component" value="Unassembled WGS sequence"/>
</dbReference>
<comment type="caution">
    <text evidence="1">The sequence shown here is derived from an EMBL/GenBank/DDBJ whole genome shotgun (WGS) entry which is preliminary data.</text>
</comment>
<organism evidence="1 2">
    <name type="scientific">Ruthenibacterium lactatiformans</name>
    <dbReference type="NCBI Taxonomy" id="1550024"/>
    <lineage>
        <taxon>Bacteria</taxon>
        <taxon>Bacillati</taxon>
        <taxon>Bacillota</taxon>
        <taxon>Clostridia</taxon>
        <taxon>Eubacteriales</taxon>
        <taxon>Oscillospiraceae</taxon>
        <taxon>Ruthenibacterium</taxon>
    </lineage>
</organism>
<reference evidence="1 2" key="1">
    <citation type="submission" date="2015-10" db="EMBL/GenBank/DDBJ databases">
        <title>A novel member of the family Ruminococcaceae isolated from human faeces.</title>
        <authorList>
            <person name="Shkoporov A.N."/>
            <person name="Chaplin A.V."/>
            <person name="Motuzova O.V."/>
            <person name="Kafarskaia L.I."/>
            <person name="Efimov B.A."/>
        </authorList>
    </citation>
    <scope>NUCLEOTIDE SEQUENCE [LARGE SCALE GENOMIC DNA]</scope>
    <source>
        <strain evidence="1 2">668</strain>
    </source>
</reference>
<sequence length="81" mass="9477">MDIAIFPAQDIQLYLPKEDFPLEMDETTTSIRTYYYLDFDKGNVDSKRMNKVIFEENGIAVMMDSSFEVKVLLQIADSLWK</sequence>
<gene>
    <name evidence="1" type="ORF">ASJ35_05810</name>
</gene>
<evidence type="ECO:0000313" key="1">
    <source>
        <dbReference type="EMBL" id="KUE77078.1"/>
    </source>
</evidence>
<proteinExistence type="predicted"/>
<evidence type="ECO:0000313" key="2">
    <source>
        <dbReference type="Proteomes" id="UP000053433"/>
    </source>
</evidence>
<protein>
    <submittedName>
        <fullName evidence="1">Uncharacterized protein</fullName>
    </submittedName>
</protein>